<keyword evidence="5" id="KW-0325">Glycoprotein</keyword>
<dbReference type="PROSITE" id="PS00122">
    <property type="entry name" value="CARBOXYLESTERASE_B_1"/>
    <property type="match status" value="1"/>
</dbReference>
<reference evidence="8" key="1">
    <citation type="submission" date="2022-03" db="EMBL/GenBank/DDBJ databases">
        <authorList>
            <person name="Sayadi A."/>
        </authorList>
    </citation>
    <scope>NUCLEOTIDE SEQUENCE</scope>
</reference>
<keyword evidence="2" id="KW-0719">Serine esterase</keyword>
<keyword evidence="9" id="KW-1185">Reference proteome</keyword>
<proteinExistence type="inferred from homology"/>
<evidence type="ECO:0000256" key="2">
    <source>
        <dbReference type="ARBA" id="ARBA00022487"/>
    </source>
</evidence>
<evidence type="ECO:0000313" key="9">
    <source>
        <dbReference type="Proteomes" id="UP001152888"/>
    </source>
</evidence>
<dbReference type="OrthoDB" id="3200163at2759"/>
<dbReference type="InterPro" id="IPR050309">
    <property type="entry name" value="Type-B_Carboxylest/Lipase"/>
</dbReference>
<organism evidence="8 9">
    <name type="scientific">Acanthoscelides obtectus</name>
    <name type="common">Bean weevil</name>
    <name type="synonym">Bruchus obtectus</name>
    <dbReference type="NCBI Taxonomy" id="200917"/>
    <lineage>
        <taxon>Eukaryota</taxon>
        <taxon>Metazoa</taxon>
        <taxon>Ecdysozoa</taxon>
        <taxon>Arthropoda</taxon>
        <taxon>Hexapoda</taxon>
        <taxon>Insecta</taxon>
        <taxon>Pterygota</taxon>
        <taxon>Neoptera</taxon>
        <taxon>Endopterygota</taxon>
        <taxon>Coleoptera</taxon>
        <taxon>Polyphaga</taxon>
        <taxon>Cucujiformia</taxon>
        <taxon>Chrysomeloidea</taxon>
        <taxon>Chrysomelidae</taxon>
        <taxon>Bruchinae</taxon>
        <taxon>Bruchini</taxon>
        <taxon>Acanthoscelides</taxon>
    </lineage>
</organism>
<dbReference type="InterPro" id="IPR019826">
    <property type="entry name" value="Carboxylesterase_B_AS"/>
</dbReference>
<feature type="domain" description="Carboxylesterase type B" evidence="7">
    <location>
        <begin position="18"/>
        <end position="543"/>
    </location>
</feature>
<dbReference type="GO" id="GO:0052689">
    <property type="term" value="F:carboxylic ester hydrolase activity"/>
    <property type="evidence" value="ECO:0007669"/>
    <property type="project" value="UniProtKB-KW"/>
</dbReference>
<dbReference type="InterPro" id="IPR029058">
    <property type="entry name" value="AB_hydrolase_fold"/>
</dbReference>
<evidence type="ECO:0000256" key="4">
    <source>
        <dbReference type="ARBA" id="ARBA00023157"/>
    </source>
</evidence>
<comment type="caution">
    <text evidence="8">The sequence shown here is derived from an EMBL/GenBank/DDBJ whole genome shotgun (WGS) entry which is preliminary data.</text>
</comment>
<dbReference type="Pfam" id="PF00135">
    <property type="entry name" value="COesterase"/>
    <property type="match status" value="1"/>
</dbReference>
<feature type="chain" id="PRO_5040544310" description="Carboxylic ester hydrolase" evidence="6">
    <location>
        <begin position="17"/>
        <end position="562"/>
    </location>
</feature>
<dbReference type="PANTHER" id="PTHR11559">
    <property type="entry name" value="CARBOXYLESTERASE"/>
    <property type="match status" value="1"/>
</dbReference>
<gene>
    <name evidence="8" type="ORF">ACAOBT_LOCUS24418</name>
</gene>
<accession>A0A9P0LNV8</accession>
<dbReference type="EMBL" id="CAKOFQ010007332">
    <property type="protein sequence ID" value="CAH1998484.1"/>
    <property type="molecule type" value="Genomic_DNA"/>
</dbReference>
<dbReference type="Gene3D" id="3.40.50.1820">
    <property type="entry name" value="alpha/beta hydrolase"/>
    <property type="match status" value="1"/>
</dbReference>
<evidence type="ECO:0000256" key="5">
    <source>
        <dbReference type="ARBA" id="ARBA00023180"/>
    </source>
</evidence>
<name>A0A9P0LNV8_ACAOB</name>
<keyword evidence="4" id="KW-1015">Disulfide bond</keyword>
<evidence type="ECO:0000259" key="7">
    <source>
        <dbReference type="Pfam" id="PF00135"/>
    </source>
</evidence>
<dbReference type="SUPFAM" id="SSF53474">
    <property type="entry name" value="alpha/beta-Hydrolases"/>
    <property type="match status" value="1"/>
</dbReference>
<evidence type="ECO:0000313" key="8">
    <source>
        <dbReference type="EMBL" id="CAH1998484.1"/>
    </source>
</evidence>
<comment type="similarity">
    <text evidence="1 6">Belongs to the type-B carboxylesterase/lipase family.</text>
</comment>
<evidence type="ECO:0000256" key="6">
    <source>
        <dbReference type="RuleBase" id="RU361235"/>
    </source>
</evidence>
<evidence type="ECO:0000256" key="1">
    <source>
        <dbReference type="ARBA" id="ARBA00005964"/>
    </source>
</evidence>
<keyword evidence="3 6" id="KW-0378">Hydrolase</keyword>
<sequence length="562" mass="63300">MWRCVFLFFGVLQVNAEDPIATTNYGQVRGQTMSTYRNTTYYAYFGIPYAAPPVGRLRFQAPQPPSSWSGIRDAKTSDKICIQWLHNIGGETEDCLYLNVETPVVMFLTQLQYRVITLINTFFDRIISQFQAPGSSERLPVMVNIYGGGFLYGFAGRRPGGAGFLAEKGVVAVSFNYRVGPFGFLSTLDSSIRGNMGLKDQQMALRWIQQNIHNFGGDPAKVTLTGQSAGSASVTYHLLAPSSAGLFRAAIGQSGSALCEWAYHRDPVSVVYGMASALDSRITTQNTTQQVLLFLQSVPVQQIKALDRRFYIFAPVIDGEMITAPMYDSVKNGKVNKVPLLIGINSEECIGKAVRPDWFNRMRVMDPRPETFLPGGLAEHINTTMLSSVGALVRKFYCNGNFTAHLGQSAQYDSDNRFVRAIIKFAELYSQHADVYFYHFSFQGQIFNNHINVDGVHGVGHGEDLRYLYAPYANLDSFPWEDRVTVERYSTLFTNFAKYENPTPVPDELFQRLIVPKVTPSDFTYLDIDKYLSLKKNPRNPWYREWVSLFDKYANSSSLITY</sequence>
<dbReference type="InterPro" id="IPR002018">
    <property type="entry name" value="CarbesteraseB"/>
</dbReference>
<evidence type="ECO:0000256" key="3">
    <source>
        <dbReference type="ARBA" id="ARBA00022801"/>
    </source>
</evidence>
<feature type="signal peptide" evidence="6">
    <location>
        <begin position="1"/>
        <end position="16"/>
    </location>
</feature>
<dbReference type="Proteomes" id="UP001152888">
    <property type="component" value="Unassembled WGS sequence"/>
</dbReference>
<dbReference type="AlphaFoldDB" id="A0A9P0LNV8"/>
<keyword evidence="6" id="KW-0732">Signal</keyword>
<dbReference type="EC" id="3.1.1.-" evidence="6"/>
<protein>
    <recommendedName>
        <fullName evidence="6">Carboxylic ester hydrolase</fullName>
        <ecNumber evidence="6">3.1.1.-</ecNumber>
    </recommendedName>
</protein>